<protein>
    <submittedName>
        <fullName evidence="1">Uncharacterized protein</fullName>
    </submittedName>
</protein>
<proteinExistence type="predicted"/>
<dbReference type="EMBL" id="CP042469">
    <property type="protein sequence ID" value="QOX62918.1"/>
    <property type="molecule type" value="Genomic_DNA"/>
</dbReference>
<name>A0ACD1A8Z3_9FIRM</name>
<sequence length="330" mass="37610">MNDERDNNSNLEEIKTIGQIKWEESAGGRRFYIIYPKEAFHDFERRILSKRACAYVLPMSFIEEEDGLRVYYGCAGCLPLKEAAALQRGEGRRQRPDHMVGSSIGILMEVLENLKKMENHLLFPDCILLSMNEVYIDTGNGRVFLAYFPDKHDHDDRTFQKRIANLAEEMKILYDGSDAGHFLTRFIQFVDDHNPGLDGMINMLGMLRRETSYIYRAAENFRNNISENCNESDSYCGCGDVEQNKVKDTAKRIKRNDKRKSRVSVKLIFVQMGFVFIMGALVLWGKFDGIQLAGITIIGAAIDLYAVKRWGHIFVGGKASSGEKQVLFSG</sequence>
<keyword evidence="2" id="KW-1185">Reference proteome</keyword>
<dbReference type="Proteomes" id="UP000594014">
    <property type="component" value="Chromosome"/>
</dbReference>
<evidence type="ECO:0000313" key="2">
    <source>
        <dbReference type="Proteomes" id="UP000594014"/>
    </source>
</evidence>
<organism evidence="1 2">
    <name type="scientific">Anoxybacterium hadale</name>
    <dbReference type="NCBI Taxonomy" id="3408580"/>
    <lineage>
        <taxon>Bacteria</taxon>
        <taxon>Bacillati</taxon>
        <taxon>Bacillota</taxon>
        <taxon>Clostridia</taxon>
        <taxon>Peptostreptococcales</taxon>
        <taxon>Anaerovoracaceae</taxon>
        <taxon>Anoxybacterium</taxon>
    </lineage>
</organism>
<accession>A0ACD1A8Z3</accession>
<gene>
    <name evidence="1" type="ORF">FRZ06_05970</name>
</gene>
<reference evidence="1" key="1">
    <citation type="submission" date="2019-08" db="EMBL/GenBank/DDBJ databases">
        <title>Genome sequence of Clostridiales bacterium MT110.</title>
        <authorList>
            <person name="Cao J."/>
        </authorList>
    </citation>
    <scope>NUCLEOTIDE SEQUENCE</scope>
    <source>
        <strain evidence="1">MT110</strain>
    </source>
</reference>
<evidence type="ECO:0000313" key="1">
    <source>
        <dbReference type="EMBL" id="QOX62918.1"/>
    </source>
</evidence>